<dbReference type="InterPro" id="IPR035994">
    <property type="entry name" value="Nucleoside_phosphorylase_sf"/>
</dbReference>
<dbReference type="GO" id="GO:0004731">
    <property type="term" value="F:purine-nucleoside phosphorylase activity"/>
    <property type="evidence" value="ECO:0007669"/>
    <property type="project" value="UniProtKB-EC"/>
</dbReference>
<proteinExistence type="inferred from homology"/>
<dbReference type="GO" id="GO:0009116">
    <property type="term" value="P:nucleoside metabolic process"/>
    <property type="evidence" value="ECO:0007669"/>
    <property type="project" value="InterPro"/>
</dbReference>
<evidence type="ECO:0000256" key="6">
    <source>
        <dbReference type="ARBA" id="ARBA00022679"/>
    </source>
</evidence>
<dbReference type="InterPro" id="IPR000845">
    <property type="entry name" value="Nucleoside_phosphorylase_d"/>
</dbReference>
<dbReference type="CDD" id="cd09009">
    <property type="entry name" value="PNP-EcPNPII_like"/>
    <property type="match status" value="1"/>
</dbReference>
<comment type="caution">
    <text evidence="10">The sequence shown here is derived from an EMBL/GenBank/DDBJ whole genome shotgun (WGS) entry which is preliminary data.</text>
</comment>
<dbReference type="EMBL" id="LSCR01000042">
    <property type="protein sequence ID" value="KXB32915.1"/>
    <property type="molecule type" value="Genomic_DNA"/>
</dbReference>
<evidence type="ECO:0000313" key="10">
    <source>
        <dbReference type="EMBL" id="KXB32915.1"/>
    </source>
</evidence>
<dbReference type="InterPro" id="IPR007553">
    <property type="entry name" value="2-thiour_desulf"/>
</dbReference>
<dbReference type="AlphaFoldDB" id="A0A133XPR0"/>
<dbReference type="PANTHER" id="PTHR11904">
    <property type="entry name" value="METHYLTHIOADENOSINE/PURINE NUCLEOSIDE PHOSPHORYLASE"/>
    <property type="match status" value="1"/>
</dbReference>
<dbReference type="Pfam" id="PF01048">
    <property type="entry name" value="PNP_UDP_1"/>
    <property type="match status" value="1"/>
</dbReference>
<dbReference type="InterPro" id="IPR011268">
    <property type="entry name" value="Purine_phosphorylase"/>
</dbReference>
<gene>
    <name evidence="10" type="ORF">HMPREF3192_01284</name>
</gene>
<dbReference type="RefSeq" id="WP_066306280.1">
    <property type="nucleotide sequence ID" value="NZ_KQ959516.1"/>
</dbReference>
<dbReference type="Pfam" id="PF04463">
    <property type="entry name" value="2-thiour_desulf"/>
    <property type="match status" value="1"/>
</dbReference>
<dbReference type="GO" id="GO:0005737">
    <property type="term" value="C:cytoplasm"/>
    <property type="evidence" value="ECO:0007669"/>
    <property type="project" value="TreeGrafter"/>
</dbReference>
<dbReference type="Gene3D" id="3.40.50.1580">
    <property type="entry name" value="Nucleoside phosphorylase domain"/>
    <property type="match status" value="1"/>
</dbReference>
<evidence type="ECO:0000259" key="9">
    <source>
        <dbReference type="Pfam" id="PF01048"/>
    </source>
</evidence>
<reference evidence="11" key="1">
    <citation type="submission" date="2016-01" db="EMBL/GenBank/DDBJ databases">
        <authorList>
            <person name="Mitreva M."/>
            <person name="Pepin K.H."/>
            <person name="Mihindukulasuriya K.A."/>
            <person name="Fulton R."/>
            <person name="Fronick C."/>
            <person name="O'Laughlin M."/>
            <person name="Miner T."/>
            <person name="Herter B."/>
            <person name="Rosa B.A."/>
            <person name="Cordes M."/>
            <person name="Tomlinson C."/>
            <person name="Wollam A."/>
            <person name="Palsikar V.B."/>
            <person name="Mardis E.R."/>
            <person name="Wilson R.K."/>
        </authorList>
    </citation>
    <scope>NUCLEOTIDE SEQUENCE [LARGE SCALE GENOMIC DNA]</scope>
    <source>
        <strain evidence="11">DNF00019</strain>
    </source>
</reference>
<evidence type="ECO:0000256" key="2">
    <source>
        <dbReference type="ARBA" id="ARBA00005058"/>
    </source>
</evidence>
<evidence type="ECO:0000256" key="8">
    <source>
        <dbReference type="ARBA" id="ARBA00048556"/>
    </source>
</evidence>
<name>A0A133XPR0_9ACTN</name>
<dbReference type="Proteomes" id="UP000070675">
    <property type="component" value="Unassembled WGS sequence"/>
</dbReference>
<keyword evidence="5" id="KW-0328">Glycosyltransferase</keyword>
<comment type="catalytic activity">
    <reaction evidence="8">
        <text>a purine 2'-deoxy-D-ribonucleoside + phosphate = a purine nucleobase + 2-deoxy-alpha-D-ribose 1-phosphate</text>
        <dbReference type="Rhea" id="RHEA:36431"/>
        <dbReference type="ChEBI" id="CHEBI:26386"/>
        <dbReference type="ChEBI" id="CHEBI:43474"/>
        <dbReference type="ChEBI" id="CHEBI:57259"/>
        <dbReference type="ChEBI" id="CHEBI:142361"/>
        <dbReference type="EC" id="2.4.2.1"/>
    </reaction>
</comment>
<protein>
    <recommendedName>
        <fullName evidence="4">purine-nucleoside phosphorylase</fullName>
        <ecNumber evidence="4">2.4.2.1</ecNumber>
    </recommendedName>
    <alternativeName>
        <fullName evidence="7">Inosine-guanosine phosphorylase</fullName>
    </alternativeName>
</protein>
<evidence type="ECO:0000256" key="1">
    <source>
        <dbReference type="ARBA" id="ARBA00002678"/>
    </source>
</evidence>
<evidence type="ECO:0000313" key="11">
    <source>
        <dbReference type="Proteomes" id="UP000070675"/>
    </source>
</evidence>
<dbReference type="OrthoDB" id="1523230at2"/>
<keyword evidence="11" id="KW-1185">Reference proteome</keyword>
<feature type="domain" description="Nucleoside phosphorylase" evidence="9">
    <location>
        <begin position="148"/>
        <end position="394"/>
    </location>
</feature>
<evidence type="ECO:0000256" key="5">
    <source>
        <dbReference type="ARBA" id="ARBA00022676"/>
    </source>
</evidence>
<dbReference type="SUPFAM" id="SSF53167">
    <property type="entry name" value="Purine and uridine phosphorylases"/>
    <property type="match status" value="1"/>
</dbReference>
<evidence type="ECO:0000256" key="4">
    <source>
        <dbReference type="ARBA" id="ARBA00011886"/>
    </source>
</evidence>
<evidence type="ECO:0000256" key="7">
    <source>
        <dbReference type="ARBA" id="ARBA00031036"/>
    </source>
</evidence>
<sequence>MRVIISECLLGVPCRFDGSAKPSREVRELARKTEVCAICPEVTAGLSTPRPPAERLGDAILLKDGTDVTQAFLTGARKELERARRCGARIAILKAKSPSCGVSKIYDGTHTGTLVFGDGILTQLLKEEGICVVTEEALATIKPSVEHPVAIILGTGLAHLAHLVTPVRRIAYADIDGFPAGAPAQPGQVFEATIGTIDEVPVVVYPGRLHLYQGYTVSEVVSLVRHAHKLGCRDIIFACATAGIAGNAHPGLGIISDHINLTGINPLADPHTLRDLPTAFISMREAYSPYLCSLTQSIAEDLGIELQTGVLAQTLGPSFETAAEIEALRRSGASYVGMSVACEVIMARALGMHVLGLTLVAHQAGASEISHESIRQVAEARSEDFERLVCGVLRML</sequence>
<comment type="similarity">
    <text evidence="3">Belongs to the PNP/MTAP phosphorylase family.</text>
</comment>
<organism evidence="10 11">
    <name type="scientific">Atopobium deltae</name>
    <dbReference type="NCBI Taxonomy" id="1393034"/>
    <lineage>
        <taxon>Bacteria</taxon>
        <taxon>Bacillati</taxon>
        <taxon>Actinomycetota</taxon>
        <taxon>Coriobacteriia</taxon>
        <taxon>Coriobacteriales</taxon>
        <taxon>Atopobiaceae</taxon>
        <taxon>Atopobium</taxon>
    </lineage>
</organism>
<dbReference type="PANTHER" id="PTHR11904:SF9">
    <property type="entry name" value="PURINE NUCLEOSIDE PHOSPHORYLASE-RELATED"/>
    <property type="match status" value="1"/>
</dbReference>
<dbReference type="PATRIC" id="fig|1393034.3.peg.1251"/>
<accession>A0A133XPR0</accession>
<dbReference type="UniPathway" id="UPA00606"/>
<comment type="function">
    <text evidence="1">The purine nucleoside phosphorylases catalyze the phosphorolytic breakdown of the N-glycosidic bond in the beta-(deoxy)ribonucleoside molecules, with the formation of the corresponding free purine bases and pentose-1-phosphate. Cleaves guanosine, inosine, 2'-deoxyguanosine and 2'-deoxyinosine.</text>
</comment>
<keyword evidence="6" id="KW-0808">Transferase</keyword>
<dbReference type="STRING" id="1393034.HMPREF3192_01284"/>
<dbReference type="EC" id="2.4.2.1" evidence="4"/>
<evidence type="ECO:0000256" key="3">
    <source>
        <dbReference type="ARBA" id="ARBA00006751"/>
    </source>
</evidence>
<comment type="pathway">
    <text evidence="2">Purine metabolism; purine nucleoside salvage.</text>
</comment>